<dbReference type="InterPro" id="IPR028161">
    <property type="entry name" value="Met8-like"/>
</dbReference>
<organism evidence="7 8">
    <name type="scientific">Secundilactobacillus silagincola</name>
    <dbReference type="NCBI Taxonomy" id="1714681"/>
    <lineage>
        <taxon>Bacteria</taxon>
        <taxon>Bacillati</taxon>
        <taxon>Bacillota</taxon>
        <taxon>Bacilli</taxon>
        <taxon>Lactobacillales</taxon>
        <taxon>Lactobacillaceae</taxon>
        <taxon>Secundilactobacillus</taxon>
    </lineage>
</organism>
<comment type="pathway">
    <text evidence="1">Porphyrin-containing compound metabolism; siroheme biosynthesis; sirohydrochlorin from precorrin-2: step 1/1.</text>
</comment>
<dbReference type="UniPathway" id="UPA00262">
    <property type="reaction ID" value="UER00222"/>
</dbReference>
<evidence type="ECO:0000256" key="4">
    <source>
        <dbReference type="ARBA" id="ARBA00023027"/>
    </source>
</evidence>
<evidence type="ECO:0000256" key="5">
    <source>
        <dbReference type="ARBA" id="ARBA00023244"/>
    </source>
</evidence>
<dbReference type="SUPFAM" id="SSF75615">
    <property type="entry name" value="Siroheme synthase middle domains-like"/>
    <property type="match status" value="1"/>
</dbReference>
<dbReference type="Gene3D" id="3.40.50.720">
    <property type="entry name" value="NAD(P)-binding Rossmann-like Domain"/>
    <property type="match status" value="1"/>
</dbReference>
<proteinExistence type="predicted"/>
<evidence type="ECO:0000313" key="8">
    <source>
        <dbReference type="Proteomes" id="UP000223370"/>
    </source>
</evidence>
<evidence type="ECO:0000313" key="7">
    <source>
        <dbReference type="EMBL" id="GAX07589.1"/>
    </source>
</evidence>
<keyword evidence="3" id="KW-0560">Oxidoreductase</keyword>
<sequence length="157" mass="17663">MNQVNYPYPINIDLSRKRVAVIGGGKVAARKVAGLLDARANVFVISPTLCDAIDPAKITWIKKEYETGDISEMDIIIACTNNRSVNQQVTKDATHFQLVNDASDKKQSDFFNVARVESKNLLVTVSTKGKSPAKAKQIKQEIRQWLESKHWFNQEED</sequence>
<gene>
    <name evidence="7" type="ORF">IWT5_00323</name>
</gene>
<keyword evidence="4" id="KW-0520">NAD</keyword>
<dbReference type="Proteomes" id="UP000223370">
    <property type="component" value="Unassembled WGS sequence"/>
</dbReference>
<accession>A0A1Z5J115</accession>
<name>A0A1Z5J115_9LACO</name>
<comment type="catalytic activity">
    <reaction evidence="6">
        <text>precorrin-2 + NAD(+) = sirohydrochlorin + NADH + 2 H(+)</text>
        <dbReference type="Rhea" id="RHEA:15613"/>
        <dbReference type="ChEBI" id="CHEBI:15378"/>
        <dbReference type="ChEBI" id="CHEBI:57540"/>
        <dbReference type="ChEBI" id="CHEBI:57945"/>
        <dbReference type="ChEBI" id="CHEBI:58351"/>
        <dbReference type="ChEBI" id="CHEBI:58827"/>
        <dbReference type="EC" id="1.3.1.76"/>
    </reaction>
</comment>
<dbReference type="EMBL" id="BCMJ01000001">
    <property type="protein sequence ID" value="GAX07589.1"/>
    <property type="molecule type" value="Genomic_DNA"/>
</dbReference>
<dbReference type="GO" id="GO:0004325">
    <property type="term" value="F:ferrochelatase activity"/>
    <property type="evidence" value="ECO:0007669"/>
    <property type="project" value="InterPro"/>
</dbReference>
<comment type="caution">
    <text evidence="7">The sequence shown here is derived from an EMBL/GenBank/DDBJ whole genome shotgun (WGS) entry which is preliminary data.</text>
</comment>
<dbReference type="AlphaFoldDB" id="A0A1Z5J115"/>
<dbReference type="PANTHER" id="PTHR35330">
    <property type="entry name" value="SIROHEME BIOSYNTHESIS PROTEIN MET8"/>
    <property type="match status" value="1"/>
</dbReference>
<dbReference type="Gene3D" id="3.30.160.110">
    <property type="entry name" value="Siroheme synthase, domain 2"/>
    <property type="match status" value="1"/>
</dbReference>
<keyword evidence="5" id="KW-0627">Porphyrin biosynthesis</keyword>
<evidence type="ECO:0000256" key="6">
    <source>
        <dbReference type="ARBA" id="ARBA00047561"/>
    </source>
</evidence>
<dbReference type="InterPro" id="IPR006367">
    <property type="entry name" value="Sirohaem_synthase_N"/>
</dbReference>
<protein>
    <recommendedName>
        <fullName evidence="2">precorrin-2 dehydrogenase</fullName>
        <ecNumber evidence="2">1.3.1.76</ecNumber>
    </recommendedName>
</protein>
<evidence type="ECO:0000256" key="3">
    <source>
        <dbReference type="ARBA" id="ARBA00023002"/>
    </source>
</evidence>
<dbReference type="PANTHER" id="PTHR35330:SF1">
    <property type="entry name" value="SIROHEME BIOSYNTHESIS PROTEIN MET8"/>
    <property type="match status" value="1"/>
</dbReference>
<dbReference type="GO" id="GO:0019354">
    <property type="term" value="P:siroheme biosynthetic process"/>
    <property type="evidence" value="ECO:0007669"/>
    <property type="project" value="UniProtKB-UniPathway"/>
</dbReference>
<dbReference type="EC" id="1.3.1.76" evidence="2"/>
<dbReference type="InterPro" id="IPR036291">
    <property type="entry name" value="NAD(P)-bd_dom_sf"/>
</dbReference>
<dbReference type="GO" id="GO:0043115">
    <property type="term" value="F:precorrin-2 dehydrogenase activity"/>
    <property type="evidence" value="ECO:0007669"/>
    <property type="project" value="UniProtKB-EC"/>
</dbReference>
<reference evidence="7 8" key="1">
    <citation type="submission" date="2015-11" db="EMBL/GenBank/DDBJ databases">
        <title>Draft genome sequences of new species of the genus Lactobacillus isolated from orchardgrass silage.</title>
        <authorList>
            <person name="Tohno M."/>
            <person name="Tanizawa Y."/>
            <person name="Arita M."/>
        </authorList>
    </citation>
    <scope>NUCLEOTIDE SEQUENCE [LARGE SCALE GENOMIC DNA]</scope>
    <source>
        <strain evidence="7 8">IWT5</strain>
    </source>
</reference>
<evidence type="ECO:0000256" key="2">
    <source>
        <dbReference type="ARBA" id="ARBA00012400"/>
    </source>
</evidence>
<dbReference type="NCBIfam" id="TIGR01470">
    <property type="entry name" value="cysG_Nterm"/>
    <property type="match status" value="1"/>
</dbReference>
<dbReference type="Pfam" id="PF13241">
    <property type="entry name" value="NAD_binding_7"/>
    <property type="match status" value="1"/>
</dbReference>
<dbReference type="SUPFAM" id="SSF51735">
    <property type="entry name" value="NAD(P)-binding Rossmann-fold domains"/>
    <property type="match status" value="1"/>
</dbReference>
<evidence type="ECO:0000256" key="1">
    <source>
        <dbReference type="ARBA" id="ARBA00005010"/>
    </source>
</evidence>
<keyword evidence="8" id="KW-1185">Reference proteome</keyword>